<evidence type="ECO:0000313" key="3">
    <source>
        <dbReference type="EMBL" id="AWX46019.1"/>
    </source>
</evidence>
<dbReference type="AlphaFoldDB" id="A0A2Z4LWA9"/>
<dbReference type="GO" id="GO:0004181">
    <property type="term" value="F:metallocarboxypeptidase activity"/>
    <property type="evidence" value="ECO:0007669"/>
    <property type="project" value="UniProtKB-EC"/>
</dbReference>
<feature type="domain" description="Peptidase M14" evidence="2">
    <location>
        <begin position="8"/>
        <end position="265"/>
    </location>
</feature>
<dbReference type="OrthoDB" id="1119199at2"/>
<dbReference type="EMBL" id="CP030104">
    <property type="protein sequence ID" value="AWX46019.1"/>
    <property type="molecule type" value="Genomic_DNA"/>
</dbReference>
<reference evidence="3 4" key="1">
    <citation type="submission" date="2018-06" db="EMBL/GenBank/DDBJ databases">
        <title>Spongiibacterium sp. HME9304 Genome sequencing and assembly.</title>
        <authorList>
            <person name="Kang H."/>
            <person name="Kim H."/>
            <person name="Joh K."/>
        </authorList>
    </citation>
    <scope>NUCLEOTIDE SEQUENCE [LARGE SCALE GENOMIC DNA]</scope>
    <source>
        <strain evidence="3 4">HME9304</strain>
    </source>
</reference>
<sequence length="369" mass="42088">MIAHLLHKEKSVKGRYVNLDKLQKEWMDGLDMSLIKYEGRSVLGENIFSVQLGFGKRRVLIWSQMHGNESTTTKAVLDAINFLKSDEILAKSILTNCTLLIIPILNPDGAKAYTRNNANNVDLNRDAKLRSQPESKILNKLFSDFKPDFCFNLHDQRTLFSVGNTNKSATVSFLSPSTNLERSVDKTRSIAMKIIVAMNELLQKKIPGQVGRYDDGFNDNCVGDFFQMQGVPTILIEAGHFPEDYQREKTRELIFLTIIDALKIIATDSIDNFKTADYFQIPENKKQFFDILIANPKVINQNLMEKDRIGIRFKEVLNNNTIVFQPELTSVGHLEGFFGHQTFDCTLTEDYQRLTKRPDILNLILSAKD</sequence>
<accession>A0A2Z4LWA9</accession>
<proteinExistence type="inferred from homology"/>
<keyword evidence="3" id="KW-0378">Hydrolase</keyword>
<dbReference type="RefSeq" id="WP_112379352.1">
    <property type="nucleotide sequence ID" value="NZ_CP030104.1"/>
</dbReference>
<name>A0A2Z4LWA9_9FLAO</name>
<dbReference type="GO" id="GO:0006508">
    <property type="term" value="P:proteolysis"/>
    <property type="evidence" value="ECO:0007669"/>
    <property type="project" value="InterPro"/>
</dbReference>
<dbReference type="InterPro" id="IPR000834">
    <property type="entry name" value="Peptidase_M14"/>
</dbReference>
<keyword evidence="4" id="KW-1185">Reference proteome</keyword>
<dbReference type="GO" id="GO:0008270">
    <property type="term" value="F:zinc ion binding"/>
    <property type="evidence" value="ECO:0007669"/>
    <property type="project" value="InterPro"/>
</dbReference>
<dbReference type="EC" id="3.4.17.22" evidence="3"/>
<keyword evidence="3" id="KW-0121">Carboxypeptidase</keyword>
<dbReference type="SUPFAM" id="SSF53187">
    <property type="entry name" value="Zn-dependent exopeptidases"/>
    <property type="match status" value="1"/>
</dbReference>
<keyword evidence="3" id="KW-0645">Protease</keyword>
<dbReference type="Proteomes" id="UP000248536">
    <property type="component" value="Chromosome"/>
</dbReference>
<comment type="similarity">
    <text evidence="1">Belongs to the peptidase M14 family.</text>
</comment>
<dbReference type="Pfam" id="PF00246">
    <property type="entry name" value="Peptidase_M14"/>
    <property type="match status" value="1"/>
</dbReference>
<organism evidence="3 4">
    <name type="scientific">Flagellimonas maritima</name>
    <dbReference type="NCBI Taxonomy" id="1383885"/>
    <lineage>
        <taxon>Bacteria</taxon>
        <taxon>Pseudomonadati</taxon>
        <taxon>Bacteroidota</taxon>
        <taxon>Flavobacteriia</taxon>
        <taxon>Flavobacteriales</taxon>
        <taxon>Flavobacteriaceae</taxon>
        <taxon>Flagellimonas</taxon>
    </lineage>
</organism>
<gene>
    <name evidence="3" type="ORF">HME9304_03051</name>
</gene>
<dbReference type="KEGG" id="spon:HME9304_03051"/>
<evidence type="ECO:0000313" key="4">
    <source>
        <dbReference type="Proteomes" id="UP000248536"/>
    </source>
</evidence>
<dbReference type="PROSITE" id="PS52035">
    <property type="entry name" value="PEPTIDASE_M14"/>
    <property type="match status" value="1"/>
</dbReference>
<dbReference type="Gene3D" id="3.40.630.10">
    <property type="entry name" value="Zn peptidases"/>
    <property type="match status" value="1"/>
</dbReference>
<feature type="active site" description="Proton donor/acceptor" evidence="1">
    <location>
        <position position="237"/>
    </location>
</feature>
<evidence type="ECO:0000259" key="2">
    <source>
        <dbReference type="PROSITE" id="PS52035"/>
    </source>
</evidence>
<dbReference type="CDD" id="cd06239">
    <property type="entry name" value="M14-like"/>
    <property type="match status" value="1"/>
</dbReference>
<protein>
    <submittedName>
        <fullName evidence="3">Metallocarboxypeptidase D</fullName>
        <ecNumber evidence="3">3.4.17.22</ecNumber>
    </submittedName>
</protein>
<evidence type="ECO:0000256" key="1">
    <source>
        <dbReference type="PROSITE-ProRule" id="PRU01379"/>
    </source>
</evidence>